<evidence type="ECO:0000313" key="4">
    <source>
        <dbReference type="Proteomes" id="UP000002059"/>
    </source>
</evidence>
<dbReference type="PANTHER" id="PTHR38426">
    <property type="entry name" value="MAINTENANCE OF TELOMERE CAPPING PROTEIN 4"/>
    <property type="match status" value="1"/>
</dbReference>
<feature type="region of interest" description="Disordered" evidence="1">
    <location>
        <begin position="628"/>
        <end position="703"/>
    </location>
</feature>
<dbReference type="VEuPathDB" id="FungiDB:PAAG_03159"/>
<feature type="compositionally biased region" description="Low complexity" evidence="1">
    <location>
        <begin position="545"/>
        <end position="554"/>
    </location>
</feature>
<dbReference type="InterPro" id="IPR038769">
    <property type="entry name" value="MTC4"/>
</dbReference>
<feature type="region of interest" description="Disordered" evidence="1">
    <location>
        <begin position="99"/>
        <end position="122"/>
    </location>
</feature>
<feature type="region of interest" description="Disordered" evidence="1">
    <location>
        <begin position="744"/>
        <end position="784"/>
    </location>
</feature>
<evidence type="ECO:0000313" key="3">
    <source>
        <dbReference type="EMBL" id="EEH41596.1"/>
    </source>
</evidence>
<dbReference type="Proteomes" id="UP000002059">
    <property type="component" value="Partially assembled WGS sequence"/>
</dbReference>
<dbReference type="OrthoDB" id="5034579at2759"/>
<proteinExistence type="predicted"/>
<feature type="compositionally biased region" description="Polar residues" evidence="1">
    <location>
        <begin position="103"/>
        <end position="120"/>
    </location>
</feature>
<dbReference type="KEGG" id="pbl:PAAG_03159"/>
<keyword evidence="2" id="KW-0812">Transmembrane</keyword>
<dbReference type="PANTHER" id="PTHR38426:SF1">
    <property type="entry name" value="MAINTENANCE OF TELOMERE CAPPING PROTEIN 4"/>
    <property type="match status" value="1"/>
</dbReference>
<feature type="compositionally biased region" description="Polar residues" evidence="1">
    <location>
        <begin position="633"/>
        <end position="658"/>
    </location>
</feature>
<keyword evidence="2" id="KW-1133">Transmembrane helix</keyword>
<sequence length="1220" mass="134689">MRHLDRRMQDTLEPGDLEDTTLDSGSRDGEYTHGSRRHRNNRTSSSFFLEPAASPIRRSESGSKGATFLSRTPGSQRKGKRTSEEAVLAVPKRYATVDRRHNNTPSVGSSPLSTSVTNAINHGDVSNDEAQILPSGFSSVIPSLGAPSSIGLDTDPAQIVNLALNLSESRRRSASGIVSSGAVPRNTRVVSRGEIPGDIYRFPLQNTDVPRASPQDRRIPSISIPAQGVGRHPSVATRHTSSSSIDKFSGSAMTGTNLTQHEFMPYEISSATLARAEKARKHFELLAEYLRLLPHLPPLPSPNETSVITGNSSVLDRTAGYQGRVYNPIQYIRNRKVRFREKCPIDSEAGGWDNIDQVRSWVDVIAGSDENPTHRAEDRILLPKFEPDDSPDNRIITAPATSNTARILSGGDGSKPRRPRMDWITSPADFLADAAWLEEDGNKLKIEDRDGNRLFHPDTPLRPVPLTGPEPPSEPTPTIEDQNLRLVERLAPHENLPRFKSVSSRHHMGADRGRHRHKISGSAHISSSDHSSRDASKARWRKALSRSSVSFSESSNDEHETRRGRRHFPRLSRKSIDNDNISLSSQKISDPSNKTTSRHIPLDSMADDVGDVITKDYTATARDKLQPSFLPSLDTNSGRGQPISQTHRYVRSASSSLARSEPRREDVSFAGTVDGSPGSGFSQRQVPDVTLSASPPSPSKSPLLRLVGTRKLSTGSGRINGELETALADNNAPGLSHLKHLARTDTPPFSSDTKLPSYSDDKISAGEAHHPESPFKGYRSQNQQESKLRGIFRSGRLAEIVGNEVSRVGDYIRKKDGSGHSRQSSTASSELFSDYVDANSYSLDVKRKQKSYVARMPTVSGTGSLSGKNPKIDVLKYNTPNLPVFASTFRNDDQSEAQQMSEMGVPIQPSIGSRRVEDDPATLSYDDNLLRPSEPNFDTDIYASREGNYSGSVASNLALTDTGTSCENGNFRLQITRDRLPVTGLTNLTVLPSGSRRTTISEATRNWSMSSRSISHPSVIDRRGLARLRAHLLSAGIKALEICRQAETIRDSPLILVNNTELDPDGNIPGPRVPRSEEVATAARYLMSRFDHEICLVQQSMSKFSSTTSPALRSQLDSLDTFVTSTLSPRIREVTAEAERLTSELATTNTLALKQLNDSVANGLRKRRRRFRWVSRFGFVLLEWTLIGAMWWMWLIVMIFKIFRGVWRGIVSGIKWILWL</sequence>
<feature type="compositionally biased region" description="Low complexity" evidence="1">
    <location>
        <begin position="520"/>
        <end position="529"/>
    </location>
</feature>
<feature type="compositionally biased region" description="Basic and acidic residues" evidence="1">
    <location>
        <begin position="759"/>
        <end position="773"/>
    </location>
</feature>
<feature type="region of interest" description="Disordered" evidence="1">
    <location>
        <begin position="224"/>
        <end position="252"/>
    </location>
</feature>
<evidence type="ECO:0000256" key="2">
    <source>
        <dbReference type="SAM" id="Phobius"/>
    </source>
</evidence>
<protein>
    <submittedName>
        <fullName evidence="3">Uncharacterized protein</fullName>
    </submittedName>
</protein>
<feature type="compositionally biased region" description="Basic residues" evidence="1">
    <location>
        <begin position="503"/>
        <end position="519"/>
    </location>
</feature>
<feature type="transmembrane region" description="Helical" evidence="2">
    <location>
        <begin position="1177"/>
        <end position="1203"/>
    </location>
</feature>
<dbReference type="STRING" id="502779.C1GYK5"/>
<feature type="compositionally biased region" description="Basic and acidic residues" evidence="1">
    <location>
        <begin position="1"/>
        <end position="10"/>
    </location>
</feature>
<name>C1GYK5_PARBA</name>
<dbReference type="RefSeq" id="XP_002794614.1">
    <property type="nucleotide sequence ID" value="XM_002794568.1"/>
</dbReference>
<dbReference type="AlphaFoldDB" id="C1GYK5"/>
<gene>
    <name evidence="3" type="ORF">PAAG_03159</name>
</gene>
<dbReference type="EMBL" id="KN293999">
    <property type="protein sequence ID" value="EEH41596.1"/>
    <property type="molecule type" value="Genomic_DNA"/>
</dbReference>
<reference evidence="3 4" key="1">
    <citation type="journal article" date="2011" name="PLoS Genet.">
        <title>Comparative genomic analysis of human fungal pathogens causing paracoccidioidomycosis.</title>
        <authorList>
            <person name="Desjardins C.A."/>
            <person name="Champion M.D."/>
            <person name="Holder J.W."/>
            <person name="Muszewska A."/>
            <person name="Goldberg J."/>
            <person name="Bailao A.M."/>
            <person name="Brigido M.M."/>
            <person name="Ferreira M.E."/>
            <person name="Garcia A.M."/>
            <person name="Grynberg M."/>
            <person name="Gujja S."/>
            <person name="Heiman D.I."/>
            <person name="Henn M.R."/>
            <person name="Kodira C.D."/>
            <person name="Leon-Narvaez H."/>
            <person name="Longo L.V."/>
            <person name="Ma L.J."/>
            <person name="Malavazi I."/>
            <person name="Matsuo A.L."/>
            <person name="Morais F.V."/>
            <person name="Pereira M."/>
            <person name="Rodriguez-Brito S."/>
            <person name="Sakthikumar S."/>
            <person name="Salem-Izacc S.M."/>
            <person name="Sykes S.M."/>
            <person name="Teixeira M.M."/>
            <person name="Vallejo M.C."/>
            <person name="Walter M.E."/>
            <person name="Yandava C."/>
            <person name="Young S."/>
            <person name="Zeng Q."/>
            <person name="Zucker J."/>
            <person name="Felipe M.S."/>
            <person name="Goldman G.H."/>
            <person name="Haas B.J."/>
            <person name="McEwen J.G."/>
            <person name="Nino-Vega G."/>
            <person name="Puccia R."/>
            <person name="San-Blas G."/>
            <person name="Soares C.M."/>
            <person name="Birren B.W."/>
            <person name="Cuomo C.A."/>
        </authorList>
    </citation>
    <scope>NUCLEOTIDE SEQUENCE [LARGE SCALE GENOMIC DNA]</scope>
    <source>
        <strain evidence="4">ATCC MYA-826 / Pb01</strain>
    </source>
</reference>
<dbReference type="OMA" id="RRPRMDW"/>
<feature type="compositionally biased region" description="Polar residues" evidence="1">
    <location>
        <begin position="237"/>
        <end position="252"/>
    </location>
</feature>
<feature type="compositionally biased region" description="Polar residues" evidence="1">
    <location>
        <begin position="578"/>
        <end position="595"/>
    </location>
</feature>
<keyword evidence="4" id="KW-1185">Reference proteome</keyword>
<dbReference type="GeneID" id="9097968"/>
<feature type="compositionally biased region" description="Pro residues" evidence="1">
    <location>
        <begin position="460"/>
        <end position="475"/>
    </location>
</feature>
<evidence type="ECO:0000256" key="1">
    <source>
        <dbReference type="SAM" id="MobiDB-lite"/>
    </source>
</evidence>
<organism evidence="3 4">
    <name type="scientific">Paracoccidioides lutzii (strain ATCC MYA-826 / Pb01)</name>
    <name type="common">Paracoccidioides brasiliensis</name>
    <dbReference type="NCBI Taxonomy" id="502779"/>
    <lineage>
        <taxon>Eukaryota</taxon>
        <taxon>Fungi</taxon>
        <taxon>Dikarya</taxon>
        <taxon>Ascomycota</taxon>
        <taxon>Pezizomycotina</taxon>
        <taxon>Eurotiomycetes</taxon>
        <taxon>Eurotiomycetidae</taxon>
        <taxon>Onygenales</taxon>
        <taxon>Ajellomycetaceae</taxon>
        <taxon>Paracoccidioides</taxon>
    </lineage>
</organism>
<feature type="region of interest" description="Disordered" evidence="1">
    <location>
        <begin position="495"/>
        <end position="602"/>
    </location>
</feature>
<keyword evidence="2" id="KW-0472">Membrane</keyword>
<feature type="region of interest" description="Disordered" evidence="1">
    <location>
        <begin position="448"/>
        <end position="480"/>
    </location>
</feature>
<dbReference type="HOGENOM" id="CLU_002712_0_0_1"/>
<feature type="region of interest" description="Disordered" evidence="1">
    <location>
        <begin position="1"/>
        <end position="87"/>
    </location>
</feature>
<accession>C1GYK5</accession>
<feature type="compositionally biased region" description="Basic residues" evidence="1">
    <location>
        <begin position="562"/>
        <end position="573"/>
    </location>
</feature>
<feature type="compositionally biased region" description="Polar residues" evidence="1">
    <location>
        <begin position="747"/>
        <end position="756"/>
    </location>
</feature>
<dbReference type="eggNOG" id="ENOG502QXZI">
    <property type="taxonomic scope" value="Eukaryota"/>
</dbReference>